<keyword evidence="3" id="KW-1185">Reference proteome</keyword>
<evidence type="ECO:0000256" key="1">
    <source>
        <dbReference type="ARBA" id="ARBA00022737"/>
    </source>
</evidence>
<protein>
    <recommendedName>
        <fullName evidence="4">MORN repeat-containing protein 5</fullName>
    </recommendedName>
</protein>
<dbReference type="SUPFAM" id="SSF82185">
    <property type="entry name" value="Histone H3 K4-specific methyltransferase SET7/9 N-terminal domain"/>
    <property type="match status" value="1"/>
</dbReference>
<dbReference type="AlphaFoldDB" id="A0A1R2CFW1"/>
<dbReference type="Proteomes" id="UP000187209">
    <property type="component" value="Unassembled WGS sequence"/>
</dbReference>
<reference evidence="2 3" key="1">
    <citation type="submission" date="2016-11" db="EMBL/GenBank/DDBJ databases">
        <title>The macronuclear genome of Stentor coeruleus: a giant cell with tiny introns.</title>
        <authorList>
            <person name="Slabodnick M."/>
            <person name="Ruby J.G."/>
            <person name="Reiff S.B."/>
            <person name="Swart E.C."/>
            <person name="Gosai S."/>
            <person name="Prabakaran S."/>
            <person name="Witkowska E."/>
            <person name="Larue G.E."/>
            <person name="Fisher S."/>
            <person name="Freeman R.M."/>
            <person name="Gunawardena J."/>
            <person name="Chu W."/>
            <person name="Stover N.A."/>
            <person name="Gregory B.D."/>
            <person name="Nowacki M."/>
            <person name="Derisi J."/>
            <person name="Roy S.W."/>
            <person name="Marshall W.F."/>
            <person name="Sood P."/>
        </authorList>
    </citation>
    <scope>NUCLEOTIDE SEQUENCE [LARGE SCALE GENOMIC DNA]</scope>
    <source>
        <strain evidence="2">WM001</strain>
    </source>
</reference>
<name>A0A1R2CFW1_9CILI</name>
<dbReference type="PANTHER" id="PTHR43215:SF14">
    <property type="entry name" value="RADIAL SPOKE HEAD 1 HOMOLOG"/>
    <property type="match status" value="1"/>
</dbReference>
<evidence type="ECO:0000313" key="2">
    <source>
        <dbReference type="EMBL" id="OMJ87826.1"/>
    </source>
</evidence>
<organism evidence="2 3">
    <name type="scientific">Stentor coeruleus</name>
    <dbReference type="NCBI Taxonomy" id="5963"/>
    <lineage>
        <taxon>Eukaryota</taxon>
        <taxon>Sar</taxon>
        <taxon>Alveolata</taxon>
        <taxon>Ciliophora</taxon>
        <taxon>Postciliodesmatophora</taxon>
        <taxon>Heterotrichea</taxon>
        <taxon>Heterotrichida</taxon>
        <taxon>Stentoridae</taxon>
        <taxon>Stentor</taxon>
    </lineage>
</organism>
<proteinExistence type="predicted"/>
<dbReference type="Gene3D" id="2.20.110.10">
    <property type="entry name" value="Histone H3 K4-specific methyltransferase SET7/9 N-terminal domain"/>
    <property type="match status" value="1"/>
</dbReference>
<sequence>MIYKDQSGIYDGKLNNQGYPELYGEKYYHDSSSYSGNWRMGLKEGIGILHTNTYKIKLEYRQGTPYKLLELISPSHISESYKTFIFKIKPILIEDHWEEVPVSAQDLDDYTYTVYFSNEKMRFDGLFFKKSLKNLVEWTNDFITYYGECDEYYNPSGYAEIQYPYFVYIGSNIHFRPHGFGYKKHINGWVEEGNYKQSLISGDCIIEKEGYLLKINCNDGMIKNGTCSHNGKSIKITNGAKGISFHNIEMIENYEHISKAFTQIVNYIDDIKIDENEILLHASVEDFRRCAKAQVDMSGKIFRKHNFKTFWNWREYEKSKKVVSDKIMMEVKIMNNYRFIGEMPKGKGKIKGKNGDYYKGCTIKGNAEGYGEIFYIDGVCYKGEFKNGIRDGIGKIWYKNGDRYKGHWKEDKMHGKGVYFTSTEIVYGIWKENNIDICLNIIKL</sequence>
<evidence type="ECO:0000313" key="3">
    <source>
        <dbReference type="Proteomes" id="UP000187209"/>
    </source>
</evidence>
<dbReference type="SMART" id="SM00698">
    <property type="entry name" value="MORN"/>
    <property type="match status" value="3"/>
</dbReference>
<accession>A0A1R2CFW1</accession>
<dbReference type="EMBL" id="MPUH01000167">
    <property type="protein sequence ID" value="OMJ87826.1"/>
    <property type="molecule type" value="Genomic_DNA"/>
</dbReference>
<dbReference type="Pfam" id="PF02493">
    <property type="entry name" value="MORN"/>
    <property type="match status" value="3"/>
</dbReference>
<gene>
    <name evidence="2" type="ORF">SteCoe_10390</name>
</gene>
<evidence type="ECO:0008006" key="4">
    <source>
        <dbReference type="Google" id="ProtNLM"/>
    </source>
</evidence>
<keyword evidence="1" id="KW-0677">Repeat</keyword>
<dbReference type="OrthoDB" id="387430at2759"/>
<comment type="caution">
    <text evidence="2">The sequence shown here is derived from an EMBL/GenBank/DDBJ whole genome shotgun (WGS) entry which is preliminary data.</text>
</comment>
<dbReference type="PANTHER" id="PTHR43215">
    <property type="entry name" value="RADIAL SPOKE HEAD 1 HOMOLOG"/>
    <property type="match status" value="1"/>
</dbReference>
<dbReference type="InterPro" id="IPR003409">
    <property type="entry name" value="MORN"/>
</dbReference>